<evidence type="ECO:0000256" key="8">
    <source>
        <dbReference type="ARBA" id="ARBA00068659"/>
    </source>
</evidence>
<reference evidence="12 13" key="1">
    <citation type="submission" date="2020-04" db="EMBL/GenBank/DDBJ databases">
        <authorList>
            <person name="Pajer P."/>
            <person name="Broz P."/>
        </authorList>
    </citation>
    <scope>NUCLEOTIDE SEQUENCE [LARGE SCALE GENOMIC DNA]</scope>
    <source>
        <strain evidence="13">NRL-ATB46093</strain>
    </source>
</reference>
<comment type="similarity">
    <text evidence="2 9 10">Belongs to the glutamyl-tRNA reductase family.</text>
</comment>
<feature type="site" description="Important for activity" evidence="9">
    <location>
        <position position="99"/>
    </location>
</feature>
<evidence type="ECO:0000313" key="12">
    <source>
        <dbReference type="EMBL" id="QKX51700.1"/>
    </source>
</evidence>
<evidence type="ECO:0000256" key="2">
    <source>
        <dbReference type="ARBA" id="ARBA00005916"/>
    </source>
</evidence>
<dbReference type="InterPro" id="IPR036343">
    <property type="entry name" value="GluRdtase_N_sf"/>
</dbReference>
<dbReference type="RefSeq" id="WP_036806110.1">
    <property type="nucleotide sequence ID" value="NZ_CP051177.1"/>
</dbReference>
<dbReference type="Gene3D" id="3.40.50.720">
    <property type="entry name" value="NAD(P)-binding Rossmann-like Domain"/>
    <property type="match status" value="1"/>
</dbReference>
<evidence type="ECO:0000256" key="6">
    <source>
        <dbReference type="ARBA" id="ARBA00023244"/>
    </source>
</evidence>
<keyword evidence="5 9" id="KW-0560">Oxidoreductase</keyword>
<evidence type="ECO:0000256" key="3">
    <source>
        <dbReference type="ARBA" id="ARBA00012970"/>
    </source>
</evidence>
<dbReference type="GO" id="GO:0050661">
    <property type="term" value="F:NADP binding"/>
    <property type="evidence" value="ECO:0007669"/>
    <property type="project" value="InterPro"/>
</dbReference>
<dbReference type="SUPFAM" id="SSF69742">
    <property type="entry name" value="Glutamyl tRNA-reductase catalytic, N-terminal domain"/>
    <property type="match status" value="1"/>
</dbReference>
<dbReference type="InterPro" id="IPR000343">
    <property type="entry name" value="4pyrrol_synth_GluRdtase"/>
</dbReference>
<evidence type="ECO:0000256" key="7">
    <source>
        <dbReference type="ARBA" id="ARBA00047464"/>
    </source>
</evidence>
<dbReference type="Pfam" id="PF00745">
    <property type="entry name" value="GlutR_dimer"/>
    <property type="match status" value="1"/>
</dbReference>
<reference evidence="13" key="2">
    <citation type="submission" date="2020-06" db="EMBL/GenBank/DDBJ databases">
        <title>Isolation of Planomicrobium glaciei.</title>
        <authorList>
            <person name="Malisova L."/>
            <person name="Safrankova R."/>
            <person name="Jakubu V."/>
            <person name="Spanelova P."/>
        </authorList>
    </citation>
    <scope>NUCLEOTIDE SEQUENCE [LARGE SCALE GENOMIC DNA]</scope>
    <source>
        <strain evidence="13">NRL-ATB46093</strain>
    </source>
</reference>
<dbReference type="SUPFAM" id="SSF51735">
    <property type="entry name" value="NAD(P)-binding Rossmann-fold domains"/>
    <property type="match status" value="1"/>
</dbReference>
<dbReference type="GO" id="GO:0008883">
    <property type="term" value="F:glutamyl-tRNA reductase activity"/>
    <property type="evidence" value="ECO:0007669"/>
    <property type="project" value="UniProtKB-UniRule"/>
</dbReference>
<dbReference type="UniPathway" id="UPA00251">
    <property type="reaction ID" value="UER00316"/>
</dbReference>
<dbReference type="Pfam" id="PF01488">
    <property type="entry name" value="Shikimate_DH"/>
    <property type="match status" value="1"/>
</dbReference>
<feature type="region of interest" description="Disordered" evidence="11">
    <location>
        <begin position="432"/>
        <end position="456"/>
    </location>
</feature>
<feature type="binding site" evidence="9">
    <location>
        <begin position="189"/>
        <end position="194"/>
    </location>
    <ligand>
        <name>NADP(+)</name>
        <dbReference type="ChEBI" id="CHEBI:58349"/>
    </ligand>
</feature>
<evidence type="ECO:0000256" key="9">
    <source>
        <dbReference type="HAMAP-Rule" id="MF_00087"/>
    </source>
</evidence>
<dbReference type="PANTHER" id="PTHR43013">
    <property type="entry name" value="GLUTAMYL-TRNA REDUCTASE"/>
    <property type="match status" value="1"/>
</dbReference>
<dbReference type="PROSITE" id="PS00747">
    <property type="entry name" value="GLUTR"/>
    <property type="match status" value="1"/>
</dbReference>
<accession>A0A1G8KAI1</accession>
<dbReference type="InterPro" id="IPR036291">
    <property type="entry name" value="NAD(P)-bd_dom_sf"/>
</dbReference>
<gene>
    <name evidence="9" type="primary">hemA</name>
    <name evidence="12" type="ORF">HF394_14620</name>
</gene>
<comment type="miscellaneous">
    <text evidence="9">During catalysis, the active site Cys acts as a nucleophile attacking the alpha-carbonyl group of tRNA-bound glutamate with the formation of a thioester intermediate between enzyme and glutamate, and the concomitant release of tRNA(Glu). The thioester intermediate is finally reduced by direct hydride transfer from NADPH, to form the product GSA.</text>
</comment>
<evidence type="ECO:0000256" key="10">
    <source>
        <dbReference type="RuleBase" id="RU000584"/>
    </source>
</evidence>
<dbReference type="FunFam" id="3.40.50.720:FF:000031">
    <property type="entry name" value="Glutamyl-tRNA reductase"/>
    <property type="match status" value="1"/>
</dbReference>
<evidence type="ECO:0000256" key="1">
    <source>
        <dbReference type="ARBA" id="ARBA00005059"/>
    </source>
</evidence>
<comment type="function">
    <text evidence="9">Catalyzes the NADPH-dependent reduction of glutamyl-tRNA(Glu) to glutamate 1-semialdehyde (GSA).</text>
</comment>
<feature type="binding site" evidence="9">
    <location>
        <begin position="49"/>
        <end position="52"/>
    </location>
    <ligand>
        <name>substrate</name>
    </ligand>
</feature>
<comment type="subunit">
    <text evidence="9">Homodimer.</text>
</comment>
<dbReference type="NCBIfam" id="NF000744">
    <property type="entry name" value="PRK00045.1-3"/>
    <property type="match status" value="1"/>
</dbReference>
<comment type="domain">
    <text evidence="9">Possesses an unusual extended V-shaped dimeric structure with each monomer consisting of three distinct domains arranged along a curved 'spinal' alpha-helix. The N-terminal catalytic domain specifically recognizes the glutamate moiety of the substrate. The second domain is the NADPH-binding domain, and the third C-terminal domain is responsible for dimerization.</text>
</comment>
<sequence length="456" mass="50950">MHTLVVGVNYRSAPVEIREKLSFIESELPQAMQALKEQKSILENVIVSTCNRTEIYAVVDQLHTGRYYVKQFLADYFGLSQEAFSQYLFVHEQEEAVEHLFRVTAGIDSMVLGETQILGQVRNSFLAGQENGTTGTVFNQLFKQAVTLAKRAHSETAIGENAVSVSYAAVELGKKIFGTLKNKRVVILGAGKMGELAIKNLQGSGADNVTVINRTFEKAEALAEKFNGRAVPMNQLQCALLEADILISSTGATDYVIDYELMQFVEKLRKGKPLFMVDIAVPRDVDPRISELSNVFLYDIDDMQGIVEANLAERERAAGEIMTMVNHEAQQFNDWLTTLGVVPVISALRQKALTIQAETMASIENKMPDLTDREKKILNKHTKSIINQLLKEPILQAKEMAGAPKSREQLELFQQIFGIEEDVQEEIVKQMKAPQKKAATNKEQNVQKQETPGYSF</sequence>
<dbReference type="EC" id="1.2.1.70" evidence="3 9"/>
<dbReference type="Pfam" id="PF05201">
    <property type="entry name" value="GlutR_N"/>
    <property type="match status" value="1"/>
</dbReference>
<evidence type="ECO:0000313" key="13">
    <source>
        <dbReference type="Proteomes" id="UP000509222"/>
    </source>
</evidence>
<evidence type="ECO:0000256" key="11">
    <source>
        <dbReference type="SAM" id="MobiDB-lite"/>
    </source>
</evidence>
<dbReference type="FunFam" id="3.30.460.30:FF:000001">
    <property type="entry name" value="Glutamyl-tRNA reductase"/>
    <property type="match status" value="1"/>
</dbReference>
<dbReference type="OrthoDB" id="110209at2"/>
<feature type="binding site" evidence="9">
    <location>
        <position position="109"/>
    </location>
    <ligand>
        <name>substrate</name>
    </ligand>
</feature>
<feature type="binding site" evidence="9">
    <location>
        <begin position="114"/>
        <end position="116"/>
    </location>
    <ligand>
        <name>substrate</name>
    </ligand>
</feature>
<dbReference type="HAMAP" id="MF_00087">
    <property type="entry name" value="Glu_tRNA_reductase"/>
    <property type="match status" value="1"/>
</dbReference>
<keyword evidence="6 9" id="KW-0627">Porphyrin biosynthesis</keyword>
<dbReference type="InterPro" id="IPR015895">
    <property type="entry name" value="4pyrrol_synth_GluRdtase_N"/>
</dbReference>
<dbReference type="SUPFAM" id="SSF69075">
    <property type="entry name" value="Glutamyl tRNA-reductase dimerization domain"/>
    <property type="match status" value="1"/>
</dbReference>
<dbReference type="EMBL" id="CP051177">
    <property type="protein sequence ID" value="QKX51700.1"/>
    <property type="molecule type" value="Genomic_DNA"/>
</dbReference>
<protein>
    <recommendedName>
        <fullName evidence="8 9">Glutamyl-tRNA reductase</fullName>
        <shortName evidence="9">GluTR</shortName>
        <ecNumber evidence="3 9">1.2.1.70</ecNumber>
    </recommendedName>
</protein>
<keyword evidence="4 9" id="KW-0521">NADP</keyword>
<dbReference type="AlphaFoldDB" id="A0A1G8KAI1"/>
<organism evidence="12 13">
    <name type="scientific">Planococcus glaciei</name>
    <dbReference type="NCBI Taxonomy" id="459472"/>
    <lineage>
        <taxon>Bacteria</taxon>
        <taxon>Bacillati</taxon>
        <taxon>Bacillota</taxon>
        <taxon>Bacilli</taxon>
        <taxon>Bacillales</taxon>
        <taxon>Caryophanaceae</taxon>
        <taxon>Planococcus</taxon>
    </lineage>
</organism>
<dbReference type="Proteomes" id="UP000509222">
    <property type="component" value="Chromosome"/>
</dbReference>
<dbReference type="PIRSF" id="PIRSF000445">
    <property type="entry name" value="4pyrrol_synth_GluRdtase"/>
    <property type="match status" value="1"/>
</dbReference>
<dbReference type="GO" id="GO:0019353">
    <property type="term" value="P:protoporphyrinogen IX biosynthetic process from glutamate"/>
    <property type="evidence" value="ECO:0007669"/>
    <property type="project" value="TreeGrafter"/>
</dbReference>
<evidence type="ECO:0000256" key="5">
    <source>
        <dbReference type="ARBA" id="ARBA00023002"/>
    </source>
</evidence>
<dbReference type="Gene3D" id="3.30.460.30">
    <property type="entry name" value="Glutamyl-tRNA reductase, N-terminal domain"/>
    <property type="match status" value="1"/>
</dbReference>
<feature type="compositionally biased region" description="Polar residues" evidence="11">
    <location>
        <begin position="441"/>
        <end position="456"/>
    </location>
</feature>
<dbReference type="NCBIfam" id="TIGR01035">
    <property type="entry name" value="hemA"/>
    <property type="match status" value="1"/>
</dbReference>
<dbReference type="eggNOG" id="COG0373">
    <property type="taxonomic scope" value="Bacteria"/>
</dbReference>
<name>A0A1G8KAI1_9BACL</name>
<dbReference type="InterPro" id="IPR018214">
    <property type="entry name" value="GluRdtase_CS"/>
</dbReference>
<comment type="catalytic activity">
    <reaction evidence="7 9 10">
        <text>(S)-4-amino-5-oxopentanoate + tRNA(Glu) + NADP(+) = L-glutamyl-tRNA(Glu) + NADPH + H(+)</text>
        <dbReference type="Rhea" id="RHEA:12344"/>
        <dbReference type="Rhea" id="RHEA-COMP:9663"/>
        <dbReference type="Rhea" id="RHEA-COMP:9680"/>
        <dbReference type="ChEBI" id="CHEBI:15378"/>
        <dbReference type="ChEBI" id="CHEBI:57501"/>
        <dbReference type="ChEBI" id="CHEBI:57783"/>
        <dbReference type="ChEBI" id="CHEBI:58349"/>
        <dbReference type="ChEBI" id="CHEBI:78442"/>
        <dbReference type="ChEBI" id="CHEBI:78520"/>
        <dbReference type="EC" id="1.2.1.70"/>
    </reaction>
</comment>
<dbReference type="InterPro" id="IPR036453">
    <property type="entry name" value="GluRdtase_dimer_dom_sf"/>
</dbReference>
<dbReference type="PANTHER" id="PTHR43013:SF1">
    <property type="entry name" value="GLUTAMYL-TRNA REDUCTASE"/>
    <property type="match status" value="1"/>
</dbReference>
<dbReference type="CDD" id="cd05213">
    <property type="entry name" value="NAD_bind_Glutamyl_tRNA_reduct"/>
    <property type="match status" value="1"/>
</dbReference>
<feature type="active site" description="Nucleophile" evidence="9">
    <location>
        <position position="50"/>
    </location>
</feature>
<proteinExistence type="inferred from homology"/>
<keyword evidence="13" id="KW-1185">Reference proteome</keyword>
<evidence type="ECO:0000256" key="4">
    <source>
        <dbReference type="ARBA" id="ARBA00022857"/>
    </source>
</evidence>
<dbReference type="STRING" id="459472.SAMN04487975_11644"/>
<feature type="binding site" evidence="9">
    <location>
        <position position="120"/>
    </location>
    <ligand>
        <name>substrate</name>
    </ligand>
</feature>
<comment type="pathway">
    <text evidence="1 9 10">Porphyrin-containing compound metabolism; protoporphyrin-IX biosynthesis; 5-aminolevulinate from L-glutamyl-tRNA(Glu): step 1/2.</text>
</comment>
<dbReference type="InterPro" id="IPR006151">
    <property type="entry name" value="Shikm_DH/Glu-tRNA_Rdtase"/>
</dbReference>
<dbReference type="InterPro" id="IPR015896">
    <property type="entry name" value="4pyrrol_synth_GluRdtase_dimer"/>
</dbReference>